<gene>
    <name evidence="2" type="ORF">C7H19_10280</name>
</gene>
<evidence type="ECO:0000313" key="2">
    <source>
        <dbReference type="EMBL" id="PSF37543.1"/>
    </source>
</evidence>
<dbReference type="GO" id="GO:0016740">
    <property type="term" value="F:transferase activity"/>
    <property type="evidence" value="ECO:0007669"/>
    <property type="project" value="UniProtKB-KW"/>
</dbReference>
<proteinExistence type="predicted"/>
<dbReference type="Proteomes" id="UP000239001">
    <property type="component" value="Unassembled WGS sequence"/>
</dbReference>
<dbReference type="InterPro" id="IPR002654">
    <property type="entry name" value="Glyco_trans_25"/>
</dbReference>
<dbReference type="OrthoDB" id="9816113at2"/>
<dbReference type="CDD" id="cd06532">
    <property type="entry name" value="Glyco_transf_25"/>
    <property type="match status" value="1"/>
</dbReference>
<dbReference type="AlphaFoldDB" id="A0A2T1LYR6"/>
<comment type="caution">
    <text evidence="2">The sequence shown here is derived from an EMBL/GenBank/DDBJ whole genome shotgun (WGS) entry which is preliminary data.</text>
</comment>
<keyword evidence="3" id="KW-1185">Reference proteome</keyword>
<dbReference type="EMBL" id="PXOH01000008">
    <property type="protein sequence ID" value="PSF37543.1"/>
    <property type="molecule type" value="Genomic_DNA"/>
</dbReference>
<protein>
    <submittedName>
        <fullName evidence="2">LPS biosynthesis glycosyltransferase</fullName>
    </submittedName>
</protein>
<dbReference type="Pfam" id="PF01755">
    <property type="entry name" value="Glyco_transf_25"/>
    <property type="match status" value="1"/>
</dbReference>
<keyword evidence="2" id="KW-0808">Transferase</keyword>
<reference evidence="2 3" key="2">
    <citation type="submission" date="2018-03" db="EMBL/GenBank/DDBJ databases">
        <authorList>
            <person name="Keele B.F."/>
        </authorList>
    </citation>
    <scope>NUCLEOTIDE SEQUENCE [LARGE SCALE GENOMIC DNA]</scope>
    <source>
        <strain evidence="2 3">CCALA 016</strain>
    </source>
</reference>
<dbReference type="RefSeq" id="WP_106456784.1">
    <property type="nucleotide sequence ID" value="NZ_PXOH01000008.1"/>
</dbReference>
<evidence type="ECO:0000313" key="3">
    <source>
        <dbReference type="Proteomes" id="UP000239001"/>
    </source>
</evidence>
<accession>A0A2T1LYR6</accession>
<organism evidence="2 3">
    <name type="scientific">Aphanothece hegewaldii CCALA 016</name>
    <dbReference type="NCBI Taxonomy" id="2107694"/>
    <lineage>
        <taxon>Bacteria</taxon>
        <taxon>Bacillati</taxon>
        <taxon>Cyanobacteriota</taxon>
        <taxon>Cyanophyceae</taxon>
        <taxon>Oscillatoriophycideae</taxon>
        <taxon>Chroococcales</taxon>
        <taxon>Aphanothecaceae</taxon>
        <taxon>Aphanothece</taxon>
    </lineage>
</organism>
<feature type="domain" description="Glycosyl transferase family 25" evidence="1">
    <location>
        <begin position="9"/>
        <end position="118"/>
    </location>
</feature>
<name>A0A2T1LYR6_9CHRO</name>
<evidence type="ECO:0000259" key="1">
    <source>
        <dbReference type="Pfam" id="PF01755"/>
    </source>
</evidence>
<reference evidence="2 3" key="1">
    <citation type="submission" date="2018-03" db="EMBL/GenBank/DDBJ databases">
        <title>The ancient ancestry and fast evolution of plastids.</title>
        <authorList>
            <person name="Moore K.R."/>
            <person name="Magnabosco C."/>
            <person name="Momper L."/>
            <person name="Gold D.A."/>
            <person name="Bosak T."/>
            <person name="Fournier G.P."/>
        </authorList>
    </citation>
    <scope>NUCLEOTIDE SEQUENCE [LARGE SCALE GENOMIC DNA]</scope>
    <source>
        <strain evidence="2 3">CCALA 016</strain>
    </source>
</reference>
<sequence length="234" mass="26726">MKLLEYFEQSYIINLPIRQDRLKQITQELAKQGINLTSDHIDIFEGIRPTEPQGFPNIGSRGCFLSHLQILKQAQKKQLNNILILEDDLAFAPFFQKEQENIVEQLRSSNWGFVYLSHREQVTATSPVSLSPYSDSVLTTGFYGVNGTIIEPLINFLEQLLTRPAGHPDGGPMHIDGAYSTFRKKHPEILTLISCPTIAWQSSSRSDISPNFYDQIPVIREAATQLRKVKRWLR</sequence>